<dbReference type="EMBL" id="JAFBRM010000002">
    <property type="protein sequence ID" value="MBM1713905.1"/>
    <property type="molecule type" value="Genomic_DNA"/>
</dbReference>
<comment type="caution">
    <text evidence="1">The sequence shown here is derived from an EMBL/GenBank/DDBJ whole genome shotgun (WGS) entry which is preliminary data.</text>
</comment>
<organism evidence="1 2">
    <name type="scientific">Sulfitobacter geojensis</name>
    <dbReference type="NCBI Taxonomy" id="1342299"/>
    <lineage>
        <taxon>Bacteria</taxon>
        <taxon>Pseudomonadati</taxon>
        <taxon>Pseudomonadota</taxon>
        <taxon>Alphaproteobacteria</taxon>
        <taxon>Rhodobacterales</taxon>
        <taxon>Roseobacteraceae</taxon>
        <taxon>Sulfitobacter</taxon>
    </lineage>
</organism>
<accession>A0AAE2VY39</accession>
<dbReference type="RefSeq" id="WP_138058645.1">
    <property type="nucleotide sequence ID" value="NZ_JAFBRH010000002.1"/>
</dbReference>
<sequence length="87" mass="8968">MSWDMETVLTGLLIAVVICVFVVKEYAFNCLPKSHFLNGFLNNTPDAKSRGGSSGYHGGSGTSGGDYGADSSDFYSGSGDVGGDCGD</sequence>
<protein>
    <submittedName>
        <fullName evidence="1">Uncharacterized protein</fullName>
    </submittedName>
</protein>
<dbReference type="Proteomes" id="UP000732193">
    <property type="component" value="Unassembled WGS sequence"/>
</dbReference>
<proteinExistence type="predicted"/>
<reference evidence="1 2" key="1">
    <citation type="submission" date="2021-01" db="EMBL/GenBank/DDBJ databases">
        <title>Diatom-associated Roseobacters Show Island Model of Population Structure.</title>
        <authorList>
            <person name="Qu L."/>
            <person name="Feng X."/>
            <person name="Chen Y."/>
            <person name="Li L."/>
            <person name="Wang X."/>
            <person name="Hu Z."/>
            <person name="Wang H."/>
            <person name="Luo H."/>
        </authorList>
    </citation>
    <scope>NUCLEOTIDE SEQUENCE [LARGE SCALE GENOMIC DNA]</scope>
    <source>
        <strain evidence="1 2">TR60-84</strain>
    </source>
</reference>
<evidence type="ECO:0000313" key="1">
    <source>
        <dbReference type="EMBL" id="MBM1713905.1"/>
    </source>
</evidence>
<dbReference type="AlphaFoldDB" id="A0AAE2VY39"/>
<gene>
    <name evidence="1" type="ORF">JQV55_10055</name>
</gene>
<name>A0AAE2VY39_9RHOB</name>
<evidence type="ECO:0000313" key="2">
    <source>
        <dbReference type="Proteomes" id="UP000732193"/>
    </source>
</evidence>
<keyword evidence="2" id="KW-1185">Reference proteome</keyword>